<feature type="transmembrane region" description="Helical" evidence="2">
    <location>
        <begin position="6"/>
        <end position="27"/>
    </location>
</feature>
<protein>
    <recommendedName>
        <fullName evidence="3">DUF4097 domain-containing protein</fullName>
    </recommendedName>
</protein>
<feature type="domain" description="DUF4097" evidence="3">
    <location>
        <begin position="173"/>
        <end position="331"/>
    </location>
</feature>
<evidence type="ECO:0000313" key="5">
    <source>
        <dbReference type="Proteomes" id="UP000095094"/>
    </source>
</evidence>
<dbReference type="EMBL" id="MIJY01000003">
    <property type="protein sequence ID" value="OEG19670.1"/>
    <property type="molecule type" value="Genomic_DNA"/>
</dbReference>
<keyword evidence="2" id="KW-0812">Transmembrane</keyword>
<sequence length="343" mass="36937">MKKTTAFFLTIGVLAMIIGGIGSAVYFRRAEQSMTDTKKENYTIKNNQNLKEIHLSLSGNAEYNIVTENSNQVTMNTRSSGPVSIKSSLAVEEKNGQVLVSTTSNQKNSDLKGFNFGFFDRGSLISLSIPDSAERIIIDGSASSRINLIGVNAKEVTVTTDNADIQANGINAEKLSIETNNGDLNVYTDVNADKATFKTTNGDIQINDFAASNWSATSTSGSISLDTVKGIATVETTNGDIDARDLKGEADVKSVNGDFSLYGSEIPKKLNVRTQQGSIEIYADEILYDVSINTKTKLGDSTIYGTEKTSYKRGKGSRSFDLQSNSGDISIDGPVDSDDDEDE</sequence>
<dbReference type="PANTHER" id="PTHR34094:SF1">
    <property type="entry name" value="PROTEIN FAM185A"/>
    <property type="match status" value="1"/>
</dbReference>
<keyword evidence="2" id="KW-1133">Transmembrane helix</keyword>
<accession>A0A1E5H4R8</accession>
<dbReference type="OrthoDB" id="2193016at2"/>
<proteinExistence type="predicted"/>
<evidence type="ECO:0000313" key="4">
    <source>
        <dbReference type="EMBL" id="OEG19670.1"/>
    </source>
</evidence>
<dbReference type="PANTHER" id="PTHR34094">
    <property type="match status" value="1"/>
</dbReference>
<dbReference type="AlphaFoldDB" id="A0A1E5H4R8"/>
<name>A0A1E5H4R8_9ENTE</name>
<dbReference type="RefSeq" id="WP_069662285.1">
    <property type="nucleotide sequence ID" value="NZ_JBHUJJ010000001.1"/>
</dbReference>
<keyword evidence="2" id="KW-0472">Membrane</keyword>
<gene>
    <name evidence="4" type="ORF">BCR25_14570</name>
</gene>
<evidence type="ECO:0000256" key="1">
    <source>
        <dbReference type="SAM" id="MobiDB-lite"/>
    </source>
</evidence>
<keyword evidence="5" id="KW-1185">Reference proteome</keyword>
<dbReference type="Proteomes" id="UP000095094">
    <property type="component" value="Unassembled WGS sequence"/>
</dbReference>
<dbReference type="PATRIC" id="fig|332950.4.peg.1276"/>
<organism evidence="4 5">
    <name type="scientific">Enterococcus termitis</name>
    <dbReference type="NCBI Taxonomy" id="332950"/>
    <lineage>
        <taxon>Bacteria</taxon>
        <taxon>Bacillati</taxon>
        <taxon>Bacillota</taxon>
        <taxon>Bacilli</taxon>
        <taxon>Lactobacillales</taxon>
        <taxon>Enterococcaceae</taxon>
        <taxon>Enterococcus</taxon>
    </lineage>
</organism>
<evidence type="ECO:0000259" key="3">
    <source>
        <dbReference type="Pfam" id="PF13349"/>
    </source>
</evidence>
<dbReference type="InterPro" id="IPR025164">
    <property type="entry name" value="Toastrack_DUF4097"/>
</dbReference>
<dbReference type="Pfam" id="PF13349">
    <property type="entry name" value="DUF4097"/>
    <property type="match status" value="1"/>
</dbReference>
<feature type="region of interest" description="Disordered" evidence="1">
    <location>
        <begin position="308"/>
        <end position="343"/>
    </location>
</feature>
<evidence type="ECO:0000256" key="2">
    <source>
        <dbReference type="SAM" id="Phobius"/>
    </source>
</evidence>
<comment type="caution">
    <text evidence="4">The sequence shown here is derived from an EMBL/GenBank/DDBJ whole genome shotgun (WGS) entry which is preliminary data.</text>
</comment>
<reference evidence="5" key="1">
    <citation type="submission" date="2016-09" db="EMBL/GenBank/DDBJ databases">
        <authorList>
            <person name="Gulvik C.A."/>
        </authorList>
    </citation>
    <scope>NUCLEOTIDE SEQUENCE [LARGE SCALE GENOMIC DNA]</scope>
    <source>
        <strain evidence="5">LMG 8895</strain>
    </source>
</reference>